<dbReference type="Proteomes" id="UP000000663">
    <property type="component" value="Chromosome"/>
</dbReference>
<feature type="transmembrane region" description="Helical" evidence="1">
    <location>
        <begin position="186"/>
        <end position="205"/>
    </location>
</feature>
<feature type="transmembrane region" description="Helical" evidence="1">
    <location>
        <begin position="150"/>
        <end position="174"/>
    </location>
</feature>
<keyword evidence="4" id="KW-1185">Reference proteome</keyword>
<dbReference type="eggNOG" id="arCOG00132">
    <property type="taxonomic scope" value="Archaea"/>
</dbReference>
<dbReference type="PANTHER" id="PTHR23520:SF5">
    <property type="entry name" value="TRANSPORTER, PUTATIVE (AFU_ORTHOLOGUE AFUA_3G04000)-RELATED"/>
    <property type="match status" value="1"/>
</dbReference>
<dbReference type="STRING" id="351160.RCIX86"/>
<feature type="transmembrane region" description="Helical" evidence="1">
    <location>
        <begin position="267"/>
        <end position="288"/>
    </location>
</feature>
<feature type="transmembrane region" description="Helical" evidence="1">
    <location>
        <begin position="110"/>
        <end position="129"/>
    </location>
</feature>
<sequence length="428" mass="47103">MENVYSIGSYISRVRQFTPNARKFLAYEFFLALNAGIYGVIFNLYVLKLGYHEDFLGLILSVMSVSTGLFALPAAIVCDRIGRKNTLVLSSILLAVALALLYTIATGWMLLFMGVCYGIAMAFSIVAGNPFMAENSSGEERMYLFSMNSVVYTVAAIFGNLCGGMLPTVIAGAAGVSPEAVLPYRYTLYLSLIAVLITLVPLAMIKENRPPVADRSERLRMVAQVIRTPTVQRLVAVNILIGIGAGMIVPFFNVYFHKVLAAPTEQIGVIFSIGQVTMIIGLLLIPLLTERVGKVRTIAITQLLSIPFLILIAVTTNIYLAGFAYVMRMTFMNMANPAISNFNMELLGDRERATVSSLTSMGWYLFLALSTYVSGIMMANDNYLLPYMITCVVYLLAAVAYYVFFMKIEREKESSASAVVLTIQTRKI</sequence>
<dbReference type="SUPFAM" id="SSF103473">
    <property type="entry name" value="MFS general substrate transporter"/>
    <property type="match status" value="1"/>
</dbReference>
<evidence type="ECO:0000259" key="2">
    <source>
        <dbReference type="PROSITE" id="PS50850"/>
    </source>
</evidence>
<dbReference type="AlphaFoldDB" id="Q0W7Q2"/>
<dbReference type="GO" id="GO:0022857">
    <property type="term" value="F:transmembrane transporter activity"/>
    <property type="evidence" value="ECO:0007669"/>
    <property type="project" value="InterPro"/>
</dbReference>
<feature type="domain" description="Major facilitator superfamily (MFS) profile" evidence="2">
    <location>
        <begin position="20"/>
        <end position="409"/>
    </location>
</feature>
<dbReference type="InterPro" id="IPR011701">
    <property type="entry name" value="MFS"/>
</dbReference>
<accession>Q0W7Q2</accession>
<dbReference type="KEGG" id="rci:RCIX86"/>
<evidence type="ECO:0000256" key="1">
    <source>
        <dbReference type="SAM" id="Phobius"/>
    </source>
</evidence>
<keyword evidence="1" id="KW-0472">Membrane</keyword>
<keyword evidence="1" id="KW-0812">Transmembrane</keyword>
<keyword evidence="1" id="KW-1133">Transmembrane helix</keyword>
<feature type="transmembrane region" description="Helical" evidence="1">
    <location>
        <begin position="385"/>
        <end position="405"/>
    </location>
</feature>
<dbReference type="PROSITE" id="PS50850">
    <property type="entry name" value="MFS"/>
    <property type="match status" value="1"/>
</dbReference>
<dbReference type="Pfam" id="PF07690">
    <property type="entry name" value="MFS_1"/>
    <property type="match status" value="1"/>
</dbReference>
<feature type="transmembrane region" description="Helical" evidence="1">
    <location>
        <begin position="85"/>
        <end position="104"/>
    </location>
</feature>
<dbReference type="PANTHER" id="PTHR23520">
    <property type="entry name" value="TRANSPORTER, PUTATIVE (AFU_ORTHOLOGUE AFUA_3G04000)-RELATED"/>
    <property type="match status" value="1"/>
</dbReference>
<dbReference type="InterPro" id="IPR036259">
    <property type="entry name" value="MFS_trans_sf"/>
</dbReference>
<feature type="transmembrane region" description="Helical" evidence="1">
    <location>
        <begin position="58"/>
        <end position="78"/>
    </location>
</feature>
<evidence type="ECO:0000313" key="4">
    <source>
        <dbReference type="Proteomes" id="UP000000663"/>
    </source>
</evidence>
<feature type="transmembrane region" description="Helical" evidence="1">
    <location>
        <begin position="234"/>
        <end position="255"/>
    </location>
</feature>
<dbReference type="Gene3D" id="1.20.1250.20">
    <property type="entry name" value="MFS general substrate transporter like domains"/>
    <property type="match status" value="1"/>
</dbReference>
<dbReference type="OrthoDB" id="56622at2157"/>
<reference evidence="3 4" key="1">
    <citation type="journal article" date="2006" name="Science">
        <title>Genome of rice cluster I archaea -- the key methane producers in the rice rhizosphere.</title>
        <authorList>
            <person name="Erkel C."/>
            <person name="Kube M."/>
            <person name="Reinhardt R."/>
            <person name="Liesack W."/>
        </authorList>
    </citation>
    <scope>NUCLEOTIDE SEQUENCE [LARGE SCALE GENOMIC DNA]</scope>
    <source>
        <strain evidence="4">DSM 22066 / NBRC 105507 / MRE50</strain>
    </source>
</reference>
<dbReference type="InterPro" id="IPR020846">
    <property type="entry name" value="MFS_dom"/>
</dbReference>
<dbReference type="EMBL" id="AM114193">
    <property type="protein sequence ID" value="CAJ35591.1"/>
    <property type="molecule type" value="Genomic_DNA"/>
</dbReference>
<evidence type="ECO:0000313" key="3">
    <source>
        <dbReference type="EMBL" id="CAJ35591.1"/>
    </source>
</evidence>
<gene>
    <name evidence="3" type="ORF">RCIX86</name>
</gene>
<name>Q0W7Q2_METAR</name>
<feature type="transmembrane region" description="Helical" evidence="1">
    <location>
        <begin position="361"/>
        <end position="379"/>
    </location>
</feature>
<protein>
    <submittedName>
        <fullName evidence="3">Permease (Major facilitator superfamily)</fullName>
    </submittedName>
</protein>
<feature type="transmembrane region" description="Helical" evidence="1">
    <location>
        <begin position="24"/>
        <end position="46"/>
    </location>
</feature>
<organism evidence="3 4">
    <name type="scientific">Methanocella arvoryzae (strain DSM 22066 / NBRC 105507 / MRE50)</name>
    <dbReference type="NCBI Taxonomy" id="351160"/>
    <lineage>
        <taxon>Archaea</taxon>
        <taxon>Methanobacteriati</taxon>
        <taxon>Methanobacteriota</taxon>
        <taxon>Stenosarchaea group</taxon>
        <taxon>Methanomicrobia</taxon>
        <taxon>Methanocellales</taxon>
        <taxon>Methanocellaceae</taxon>
        <taxon>Methanocella</taxon>
    </lineage>
</organism>
<proteinExistence type="predicted"/>